<organism evidence="1 2">
    <name type="scientific">Actinomadura physcomitrii</name>
    <dbReference type="NCBI Taxonomy" id="2650748"/>
    <lineage>
        <taxon>Bacteria</taxon>
        <taxon>Bacillati</taxon>
        <taxon>Actinomycetota</taxon>
        <taxon>Actinomycetes</taxon>
        <taxon>Streptosporangiales</taxon>
        <taxon>Thermomonosporaceae</taxon>
        <taxon>Actinomadura</taxon>
    </lineage>
</organism>
<dbReference type="InterPro" id="IPR015943">
    <property type="entry name" value="WD40/YVTN_repeat-like_dom_sf"/>
</dbReference>
<evidence type="ECO:0000313" key="2">
    <source>
        <dbReference type="Proteomes" id="UP000462055"/>
    </source>
</evidence>
<evidence type="ECO:0008006" key="3">
    <source>
        <dbReference type="Google" id="ProtNLM"/>
    </source>
</evidence>
<dbReference type="EMBL" id="WBMS02000006">
    <property type="protein sequence ID" value="MWA00723.1"/>
    <property type="molecule type" value="Genomic_DNA"/>
</dbReference>
<dbReference type="RefSeq" id="WP_151593244.1">
    <property type="nucleotide sequence ID" value="NZ_WBMS02000006.1"/>
</dbReference>
<sequence length="299" mass="30089">MPESVLAQGAFDGVAATAAGPPLAFASRAGQGANIGQAFDLRTRSALGPPIPDFPDHRAEWAFGLLPGGAPVVAWTHRDRVHVHDLSTGGEFTVDGRPDLLGLAVHGGRGAVVAVSGPASDARVAVLDARTGDLLAEFGVWLGHWTAIDRWILHATPASGPLVGLARDTERTIGLLDVEREEEAASLPSSGAHAVLAPGPDGPPLLVQPSGAAVLVQSLDGDPAVALPAPGDVGAVAAAVAGDRFLVAAEAGGDLLVWDAASVTPSRRAPVPARVNDLALATDGTLVAATDGGLRLTSA</sequence>
<proteinExistence type="predicted"/>
<name>A0A6I4M4M0_9ACTN</name>
<comment type="caution">
    <text evidence="1">The sequence shown here is derived from an EMBL/GenBank/DDBJ whole genome shotgun (WGS) entry which is preliminary data.</text>
</comment>
<dbReference type="InterPro" id="IPR011044">
    <property type="entry name" value="Quino_amine_DH_bsu"/>
</dbReference>
<dbReference type="Gene3D" id="2.130.10.10">
    <property type="entry name" value="YVTN repeat-like/Quinoprotein amine dehydrogenase"/>
    <property type="match status" value="1"/>
</dbReference>
<evidence type="ECO:0000313" key="1">
    <source>
        <dbReference type="EMBL" id="MWA00723.1"/>
    </source>
</evidence>
<protein>
    <recommendedName>
        <fullName evidence="3">WD40 repeat domain-containing protein</fullName>
    </recommendedName>
</protein>
<accession>A0A6I4M4M0</accession>
<reference evidence="1" key="1">
    <citation type="submission" date="2019-12" db="EMBL/GenBank/DDBJ databases">
        <title>Actinomadura physcomitrii sp. nov., a novel actinomycete isolated from moss [Physcomitrium sphaericum (Ludw) Fuernr].</title>
        <authorList>
            <person name="Zhuang X."/>
        </authorList>
    </citation>
    <scope>NUCLEOTIDE SEQUENCE [LARGE SCALE GENOMIC DNA]</scope>
    <source>
        <strain evidence="1">LD22</strain>
    </source>
</reference>
<gene>
    <name evidence="1" type="ORF">F8568_010100</name>
</gene>
<dbReference type="SUPFAM" id="SSF50969">
    <property type="entry name" value="YVTN repeat-like/Quinoprotein amine dehydrogenase"/>
    <property type="match status" value="1"/>
</dbReference>
<dbReference type="AlphaFoldDB" id="A0A6I4M4M0"/>
<keyword evidence="2" id="KW-1185">Reference proteome</keyword>
<dbReference type="Proteomes" id="UP000462055">
    <property type="component" value="Unassembled WGS sequence"/>
</dbReference>